<name>A0A1M6K299_REIAG</name>
<dbReference type="EMBL" id="FRAA01000001">
    <property type="protein sequence ID" value="SHJ53086.1"/>
    <property type="molecule type" value="Genomic_DNA"/>
</dbReference>
<gene>
    <name evidence="1" type="ORF">SAMN04488028_101418</name>
</gene>
<evidence type="ECO:0000313" key="2">
    <source>
        <dbReference type="Proteomes" id="UP000184474"/>
    </source>
</evidence>
<dbReference type="Proteomes" id="UP000184474">
    <property type="component" value="Unassembled WGS sequence"/>
</dbReference>
<dbReference type="RefSeq" id="WP_073118984.1">
    <property type="nucleotide sequence ID" value="NZ_FRAA01000001.1"/>
</dbReference>
<keyword evidence="2" id="KW-1185">Reference proteome</keyword>
<dbReference type="AlphaFoldDB" id="A0A1M6K299"/>
<proteinExistence type="predicted"/>
<organism evidence="1 2">
    <name type="scientific">Reichenbachiella agariperforans</name>
    <dbReference type="NCBI Taxonomy" id="156994"/>
    <lineage>
        <taxon>Bacteria</taxon>
        <taxon>Pseudomonadati</taxon>
        <taxon>Bacteroidota</taxon>
        <taxon>Cytophagia</taxon>
        <taxon>Cytophagales</taxon>
        <taxon>Reichenbachiellaceae</taxon>
        <taxon>Reichenbachiella</taxon>
    </lineage>
</organism>
<evidence type="ECO:0000313" key="1">
    <source>
        <dbReference type="EMBL" id="SHJ53086.1"/>
    </source>
</evidence>
<protein>
    <submittedName>
        <fullName evidence="1">Uncharacterized protein</fullName>
    </submittedName>
</protein>
<accession>A0A1M6K299</accession>
<reference evidence="2" key="1">
    <citation type="submission" date="2016-11" db="EMBL/GenBank/DDBJ databases">
        <authorList>
            <person name="Varghese N."/>
            <person name="Submissions S."/>
        </authorList>
    </citation>
    <scope>NUCLEOTIDE SEQUENCE [LARGE SCALE GENOMIC DNA]</scope>
    <source>
        <strain evidence="2">DSM 26134</strain>
    </source>
</reference>
<sequence>MLNETISIETKGTEWKGLFEEQTQLYLNDVFEKRPIPVALRSRVICELRIYLGLLLGAKVQEHYSEEVALRVIQEYMRDIHETVTWLGMSYKDVVQLTADRHDFYLAGLFDETNGEAFLRHIGLQWFQFPLQTIEDDLRPSDYDFSCYYSDIPLVSHILFELTPKVVQSMVDGFKPQ</sequence>